<evidence type="ECO:0000256" key="4">
    <source>
        <dbReference type="ARBA" id="ARBA00022692"/>
    </source>
</evidence>
<comment type="similarity">
    <text evidence="2 7">Belongs to the DedA family.</text>
</comment>
<gene>
    <name evidence="9" type="ORF">SAMN05421780_1079</name>
</gene>
<organism evidence="9 10">
    <name type="scientific">Flexibacter flexilis DSM 6793</name>
    <dbReference type="NCBI Taxonomy" id="927664"/>
    <lineage>
        <taxon>Bacteria</taxon>
        <taxon>Pseudomonadati</taxon>
        <taxon>Bacteroidota</taxon>
        <taxon>Cytophagia</taxon>
        <taxon>Cytophagales</taxon>
        <taxon>Flexibacteraceae</taxon>
        <taxon>Flexibacter</taxon>
    </lineage>
</organism>
<evidence type="ECO:0000256" key="3">
    <source>
        <dbReference type="ARBA" id="ARBA00022475"/>
    </source>
</evidence>
<keyword evidence="3 7" id="KW-1003">Cell membrane</keyword>
<keyword evidence="5 7" id="KW-1133">Transmembrane helix</keyword>
<dbReference type="OrthoDB" id="9813426at2"/>
<dbReference type="InterPro" id="IPR032816">
    <property type="entry name" value="VTT_dom"/>
</dbReference>
<sequence length="218" mass="24549">MKEILEIVDMLFNSEAIIAKGGLMLVAMIVFAETGLFFCFWLPGDYLLFLAGMLCGTGTFDVNIAALVGYIFAAAILGNYMGYWFGLKVGGKLYQRPDSLFFKRKYLASTREFFDKYGGKTIVIARFLPIVRTFAPILAGTSHMTFMAFSLYNFIGATFWVGGLVLGGYYLGVQYPQIINYVHWIIVFFLSITTFTVVKSYLKIRESHKKNQPANVSK</sequence>
<evidence type="ECO:0000259" key="8">
    <source>
        <dbReference type="Pfam" id="PF09335"/>
    </source>
</evidence>
<evidence type="ECO:0000313" key="10">
    <source>
        <dbReference type="Proteomes" id="UP000199514"/>
    </source>
</evidence>
<evidence type="ECO:0000256" key="2">
    <source>
        <dbReference type="ARBA" id="ARBA00010792"/>
    </source>
</evidence>
<feature type="transmembrane region" description="Helical" evidence="7">
    <location>
        <begin position="64"/>
        <end position="86"/>
    </location>
</feature>
<dbReference type="EMBL" id="FOLE01000007">
    <property type="protein sequence ID" value="SFC58839.1"/>
    <property type="molecule type" value="Genomic_DNA"/>
</dbReference>
<protein>
    <submittedName>
        <fullName evidence="9">Membrane-associated protein</fullName>
    </submittedName>
</protein>
<evidence type="ECO:0000313" key="9">
    <source>
        <dbReference type="EMBL" id="SFC58839.1"/>
    </source>
</evidence>
<dbReference type="PANTHER" id="PTHR30353">
    <property type="entry name" value="INNER MEMBRANE PROTEIN DEDA-RELATED"/>
    <property type="match status" value="1"/>
</dbReference>
<feature type="domain" description="VTT" evidence="8">
    <location>
        <begin position="42"/>
        <end position="169"/>
    </location>
</feature>
<dbReference type="Proteomes" id="UP000199514">
    <property type="component" value="Unassembled WGS sequence"/>
</dbReference>
<feature type="transmembrane region" description="Helical" evidence="7">
    <location>
        <begin position="178"/>
        <end position="202"/>
    </location>
</feature>
<dbReference type="GO" id="GO:0005886">
    <property type="term" value="C:plasma membrane"/>
    <property type="evidence" value="ECO:0007669"/>
    <property type="project" value="UniProtKB-SubCell"/>
</dbReference>
<dbReference type="AlphaFoldDB" id="A0A1I1KDB8"/>
<keyword evidence="10" id="KW-1185">Reference proteome</keyword>
<feature type="transmembrane region" description="Helical" evidence="7">
    <location>
        <begin position="151"/>
        <end position="172"/>
    </location>
</feature>
<feature type="transmembrane region" description="Helical" evidence="7">
    <location>
        <begin position="21"/>
        <end position="44"/>
    </location>
</feature>
<comment type="subcellular location">
    <subcellularLocation>
        <location evidence="1 7">Cell membrane</location>
        <topology evidence="1 7">Multi-pass membrane protein</topology>
    </subcellularLocation>
</comment>
<evidence type="ECO:0000256" key="7">
    <source>
        <dbReference type="RuleBase" id="RU367016"/>
    </source>
</evidence>
<keyword evidence="6 7" id="KW-0472">Membrane</keyword>
<keyword evidence="4 7" id="KW-0812">Transmembrane</keyword>
<dbReference type="PANTHER" id="PTHR30353:SF0">
    <property type="entry name" value="TRANSMEMBRANE PROTEIN"/>
    <property type="match status" value="1"/>
</dbReference>
<evidence type="ECO:0000256" key="6">
    <source>
        <dbReference type="ARBA" id="ARBA00023136"/>
    </source>
</evidence>
<reference evidence="9 10" key="1">
    <citation type="submission" date="2016-10" db="EMBL/GenBank/DDBJ databases">
        <authorList>
            <person name="de Groot N.N."/>
        </authorList>
    </citation>
    <scope>NUCLEOTIDE SEQUENCE [LARGE SCALE GENOMIC DNA]</scope>
    <source>
        <strain evidence="9 10">DSM 6793</strain>
    </source>
</reference>
<dbReference type="Pfam" id="PF09335">
    <property type="entry name" value="VTT_dom"/>
    <property type="match status" value="1"/>
</dbReference>
<evidence type="ECO:0000256" key="5">
    <source>
        <dbReference type="ARBA" id="ARBA00022989"/>
    </source>
</evidence>
<dbReference type="RefSeq" id="WP_091513564.1">
    <property type="nucleotide sequence ID" value="NZ_FOLE01000007.1"/>
</dbReference>
<dbReference type="STRING" id="927664.SAMN05421780_1079"/>
<proteinExistence type="inferred from homology"/>
<accession>A0A1I1KDB8</accession>
<name>A0A1I1KDB8_9BACT</name>
<evidence type="ECO:0000256" key="1">
    <source>
        <dbReference type="ARBA" id="ARBA00004651"/>
    </source>
</evidence>
<dbReference type="InterPro" id="IPR032818">
    <property type="entry name" value="DedA-like"/>
</dbReference>